<name>A0A0M3HXD3_ASCLU</name>
<dbReference type="WBParaSite" id="ALUE_0000795901-mRNA-1">
    <property type="protein sequence ID" value="ALUE_0000795901-mRNA-1"/>
    <property type="gene ID" value="ALUE_0000795901"/>
</dbReference>
<feature type="compositionally biased region" description="Low complexity" evidence="1">
    <location>
        <begin position="871"/>
        <end position="884"/>
    </location>
</feature>
<organism evidence="2 3">
    <name type="scientific">Ascaris lumbricoides</name>
    <name type="common">Giant roundworm</name>
    <dbReference type="NCBI Taxonomy" id="6252"/>
    <lineage>
        <taxon>Eukaryota</taxon>
        <taxon>Metazoa</taxon>
        <taxon>Ecdysozoa</taxon>
        <taxon>Nematoda</taxon>
        <taxon>Chromadorea</taxon>
        <taxon>Rhabditida</taxon>
        <taxon>Spirurina</taxon>
        <taxon>Ascaridomorpha</taxon>
        <taxon>Ascaridoidea</taxon>
        <taxon>Ascarididae</taxon>
        <taxon>Ascaris</taxon>
    </lineage>
</organism>
<accession>A0A0M3HXD3</accession>
<dbReference type="AlphaFoldDB" id="A0A0M3HXD3"/>
<evidence type="ECO:0000313" key="3">
    <source>
        <dbReference type="WBParaSite" id="ALUE_0000795901-mRNA-1"/>
    </source>
</evidence>
<reference evidence="3" key="1">
    <citation type="submission" date="2016-05" db="UniProtKB">
        <authorList>
            <consortium name="WormBaseParasite"/>
        </authorList>
    </citation>
    <scope>IDENTIFICATION</scope>
</reference>
<dbReference type="Gene3D" id="3.30.310.270">
    <property type="match status" value="2"/>
</dbReference>
<evidence type="ECO:0000313" key="2">
    <source>
        <dbReference type="Proteomes" id="UP000036681"/>
    </source>
</evidence>
<evidence type="ECO:0000256" key="1">
    <source>
        <dbReference type="SAM" id="MobiDB-lite"/>
    </source>
</evidence>
<proteinExistence type="predicted"/>
<sequence length="970" mass="108029">MGIDLVTPACETSEDNSLDPLHYCDNPQPPKVISKRGFACGRAGAQCERWMLFRVDARGLGVLFWFAHSGFMGPGMLGKNRGGITSRPYPERPNIAYPPPSYYCRPSRYDISSSFYHGTQKNAKVHEMMFRLGQIAYEQLRRSGAALLRQMKLEERIKFLERYPLSMDVTLNIEVPCEDHFDMIAHTGAWCQEDSIARIMNETGVLILFPCGRVEADGLFENVNTVKLKGPLVKVEEARRRLRVSVPTFCAYLSLFLCEVFGLLDFAIQNILVRRSSAFIFVVYLTSRNSAYIENSKTSPTLLSQSTVEACLAFGWPVYVPSLASWVVVSDVCDATCFSRQAQWAIIFLETMMRSASVPLEKDLDRRSSMRGTVRFQDLCPISIAIPLKGLKSNMTVDQAREQIEVAIEDKRIDFPRIEIMIMQKAQDKSDDAWACVVRGSMRHEDEICEACVALYALLFEDSGVNKQQFPPVYTTSVDIPLPQQLSVLGIKGDLMLSLISSRTNAFVCHWNVINRRSNETPLTIFYFKGTVRAIVRARKYIQGLLPVQLSFDVDDDDLIERIDRGQRGFTRRDDVFGVNITIKASRIEGEQLSEDDLMRVLEISIVMMDGGMTADDDSLGPSFCPVRESSVTSELKKCRSRAGPETNELVQIPQWILPPPKRLMDIRRKRTLRALCVKLDFCESTPERLLQHLVLIESEEHNLANVYATRRALFRANALDEPVVVPNDYDFFDPLVKQLALANSKLIFERQQGLEESTQMNPLPAAVCMPLSTTSGPFLSILYTYLWRVFMRIAAALPLDHWQAGSLRSVTVPMWTPAVPQPGSPATCRSVSAMNSASCPLHSRGVIQAYVMAGMDPNIPSNNSSMYSGVSSVMPPSTDSSSSRTAVHLPSNPAASTGIVAVAPPAATAHHFINSVASSHSKQSNVPVSVPVAQFVDSFRTCGQTTQQSVPPACITPAAHLDAPQMIQV</sequence>
<dbReference type="Proteomes" id="UP000036681">
    <property type="component" value="Unplaced"/>
</dbReference>
<feature type="region of interest" description="Disordered" evidence="1">
    <location>
        <begin position="871"/>
        <end position="891"/>
    </location>
</feature>
<keyword evidence="2" id="KW-1185">Reference proteome</keyword>
<protein>
    <submittedName>
        <fullName evidence="3">KH_10 domain-containing protein</fullName>
    </submittedName>
</protein>